<dbReference type="PANTHER" id="PTHR30478:SF0">
    <property type="entry name" value="BETA SLIDING CLAMP"/>
    <property type="match status" value="1"/>
</dbReference>
<dbReference type="Pfam" id="PF02767">
    <property type="entry name" value="DNA_pol3_beta_2"/>
    <property type="match status" value="1"/>
</dbReference>
<dbReference type="GO" id="GO:0003887">
    <property type="term" value="F:DNA-directed DNA polymerase activity"/>
    <property type="evidence" value="ECO:0007669"/>
    <property type="project" value="UniProtKB-EC"/>
</dbReference>
<organism evidence="14 15">
    <name type="scientific">Candidatus Clostridium stratigraminis</name>
    <dbReference type="NCBI Taxonomy" id="3381661"/>
    <lineage>
        <taxon>Bacteria</taxon>
        <taxon>Bacillati</taxon>
        <taxon>Bacillota</taxon>
        <taxon>Clostridia</taxon>
        <taxon>Eubacteriales</taxon>
        <taxon>Clostridiaceae</taxon>
        <taxon>Clostridium</taxon>
    </lineage>
</organism>
<evidence type="ECO:0000256" key="6">
    <source>
        <dbReference type="ARBA" id="ARBA00022695"/>
    </source>
</evidence>
<accession>A0ABW8TA14</accession>
<comment type="function">
    <text evidence="10">Confers DNA tethering and processivity to DNA polymerases and other proteins. Acts as a clamp, forming a ring around DNA (a reaction catalyzed by the clamp-loading complex) which diffuses in an ATP-independent manner freely and bidirectionally along dsDNA. Initially characterized for its ability to contact the catalytic subunit of DNA polymerase III (Pol III), a complex, multichain enzyme responsible for most of the replicative synthesis in bacteria; Pol III exhibits 3'-5' exonuclease proofreading activity. The beta chain is required for initiation of replication as well as for processivity of DNA replication.</text>
</comment>
<evidence type="ECO:0000256" key="3">
    <source>
        <dbReference type="ARBA" id="ARBA00021035"/>
    </source>
</evidence>
<evidence type="ECO:0000256" key="2">
    <source>
        <dbReference type="ARBA" id="ARBA00010752"/>
    </source>
</evidence>
<dbReference type="PIRSF" id="PIRSF000804">
    <property type="entry name" value="DNA_pol_III_b"/>
    <property type="match status" value="1"/>
</dbReference>
<dbReference type="PANTHER" id="PTHR30478">
    <property type="entry name" value="DNA POLYMERASE III SUBUNIT BETA"/>
    <property type="match status" value="1"/>
</dbReference>
<keyword evidence="7 10" id="KW-0235">DNA replication</keyword>
<keyword evidence="6 10" id="KW-0548">Nucleotidyltransferase</keyword>
<evidence type="ECO:0000259" key="11">
    <source>
        <dbReference type="Pfam" id="PF00712"/>
    </source>
</evidence>
<proteinExistence type="inferred from homology"/>
<dbReference type="Pfam" id="PF02768">
    <property type="entry name" value="DNA_pol3_beta_3"/>
    <property type="match status" value="1"/>
</dbReference>
<evidence type="ECO:0000313" key="14">
    <source>
        <dbReference type="EMBL" id="MFL0248557.1"/>
    </source>
</evidence>
<keyword evidence="5 10" id="KW-0808">Transferase</keyword>
<evidence type="ECO:0000259" key="13">
    <source>
        <dbReference type="Pfam" id="PF02768"/>
    </source>
</evidence>
<reference evidence="14 15" key="1">
    <citation type="submission" date="2024-11" db="EMBL/GenBank/DDBJ databases">
        <authorList>
            <person name="Heng Y.C."/>
            <person name="Lim A.C.H."/>
            <person name="Lee J.K.Y."/>
            <person name="Kittelmann S."/>
        </authorList>
    </citation>
    <scope>NUCLEOTIDE SEQUENCE [LARGE SCALE GENOMIC DNA]</scope>
    <source>
        <strain evidence="14 15">WILCCON 0185</strain>
    </source>
</reference>
<feature type="domain" description="DNA polymerase III beta sliding clamp central" evidence="12">
    <location>
        <begin position="129"/>
        <end position="239"/>
    </location>
</feature>
<comment type="caution">
    <text evidence="14">The sequence shown here is derived from an EMBL/GenBank/DDBJ whole genome shotgun (WGS) entry which is preliminary data.</text>
</comment>
<dbReference type="Proteomes" id="UP001623591">
    <property type="component" value="Unassembled WGS sequence"/>
</dbReference>
<keyword evidence="8 10" id="KW-0239">DNA-directed DNA polymerase</keyword>
<evidence type="ECO:0000256" key="8">
    <source>
        <dbReference type="ARBA" id="ARBA00022932"/>
    </source>
</evidence>
<dbReference type="InterPro" id="IPR022634">
    <property type="entry name" value="DNA_polIII_beta_N"/>
</dbReference>
<dbReference type="Gene3D" id="3.10.150.10">
    <property type="entry name" value="DNA Polymerase III, subunit A, domain 2"/>
    <property type="match status" value="1"/>
</dbReference>
<evidence type="ECO:0000256" key="1">
    <source>
        <dbReference type="ARBA" id="ARBA00004496"/>
    </source>
</evidence>
<keyword evidence="9" id="KW-0238">DNA-binding</keyword>
<evidence type="ECO:0000256" key="7">
    <source>
        <dbReference type="ARBA" id="ARBA00022705"/>
    </source>
</evidence>
<evidence type="ECO:0000256" key="10">
    <source>
        <dbReference type="PIRNR" id="PIRNR000804"/>
    </source>
</evidence>
<evidence type="ECO:0000256" key="9">
    <source>
        <dbReference type="ARBA" id="ARBA00023125"/>
    </source>
</evidence>
<dbReference type="InterPro" id="IPR022637">
    <property type="entry name" value="DNA_polIII_beta_cen"/>
</dbReference>
<dbReference type="NCBIfam" id="TIGR00663">
    <property type="entry name" value="dnan"/>
    <property type="match status" value="1"/>
</dbReference>
<comment type="subunit">
    <text evidence="10">Forms a ring-shaped head-to-tail homodimer around DNA.</text>
</comment>
<evidence type="ECO:0000313" key="15">
    <source>
        <dbReference type="Proteomes" id="UP001623591"/>
    </source>
</evidence>
<comment type="subcellular location">
    <subcellularLocation>
        <location evidence="1 10">Cytoplasm</location>
    </subcellularLocation>
</comment>
<dbReference type="Pfam" id="PF00712">
    <property type="entry name" value="DNA_pol3_beta"/>
    <property type="match status" value="1"/>
</dbReference>
<dbReference type="InterPro" id="IPR001001">
    <property type="entry name" value="DNA_polIII_beta"/>
</dbReference>
<evidence type="ECO:0000256" key="4">
    <source>
        <dbReference type="ARBA" id="ARBA00022490"/>
    </source>
</evidence>
<evidence type="ECO:0000256" key="5">
    <source>
        <dbReference type="ARBA" id="ARBA00022679"/>
    </source>
</evidence>
<gene>
    <name evidence="14" type="primary">dnaN</name>
    <name evidence="14" type="ORF">ACJDUG_16545</name>
</gene>
<dbReference type="Gene3D" id="3.70.10.10">
    <property type="match status" value="1"/>
</dbReference>
<evidence type="ECO:0000259" key="12">
    <source>
        <dbReference type="Pfam" id="PF02767"/>
    </source>
</evidence>
<keyword evidence="4 10" id="KW-0963">Cytoplasm</keyword>
<feature type="domain" description="DNA polymerase III beta sliding clamp N-terminal" evidence="11">
    <location>
        <begin position="1"/>
        <end position="119"/>
    </location>
</feature>
<dbReference type="CDD" id="cd00140">
    <property type="entry name" value="beta_clamp"/>
    <property type="match status" value="1"/>
</dbReference>
<dbReference type="RefSeq" id="WP_406770982.1">
    <property type="nucleotide sequence ID" value="NZ_JBJHZZ010000020.1"/>
</dbReference>
<keyword evidence="15" id="KW-1185">Reference proteome</keyword>
<dbReference type="InterPro" id="IPR022635">
    <property type="entry name" value="DNA_polIII_beta_C"/>
</dbReference>
<comment type="similarity">
    <text evidence="2 10">Belongs to the beta sliding clamp family.</text>
</comment>
<dbReference type="InterPro" id="IPR046938">
    <property type="entry name" value="DNA_clamp_sf"/>
</dbReference>
<dbReference type="EMBL" id="JBJHZZ010000020">
    <property type="protein sequence ID" value="MFL0248557.1"/>
    <property type="molecule type" value="Genomic_DNA"/>
</dbReference>
<dbReference type="SMART" id="SM00480">
    <property type="entry name" value="POL3Bc"/>
    <property type="match status" value="1"/>
</dbReference>
<name>A0ABW8TA14_9CLOT</name>
<protein>
    <recommendedName>
        <fullName evidence="3 10">Beta sliding clamp</fullName>
    </recommendedName>
</protein>
<feature type="domain" description="DNA polymerase III beta sliding clamp C-terminal" evidence="13">
    <location>
        <begin position="244"/>
        <end position="363"/>
    </location>
</feature>
<sequence length="367" mass="40832">MNFTCEKTSLQEAISTAQKAVTGKSTMNILEGILLIAGDNELTIIGSDIDLSIETKIKVNVIEAGSVVLDSKLFGEIIRKMPNSEVIVKSLENNSVEIICEKSNAILKYMNPGEFPNIPNIDETILFGISQRLLKNMIRSTIFATAQDEIRPILTGVKLEVSNKKLNLVALDGLRLALRNEEVDNNISINAVIPGKTLSEVSKILEDKDENVNITFTQNHILFNLGETKIISRLLEGEFINYNSIIPDEYNLKVVVKRNELLDCIERASLMAKEGNTNLVKLSIKDDLLIITSDSQLGKAREELNIIMQGEPLKIAFNARFLIDVLKIMDEEEIVLELTSSVSPCVVKNKDKNNCTYLVLPVRFVGN</sequence>
<dbReference type="SUPFAM" id="SSF55979">
    <property type="entry name" value="DNA clamp"/>
    <property type="match status" value="3"/>
</dbReference>